<reference evidence="2 3" key="1">
    <citation type="submission" date="2011-09" db="EMBL/GenBank/DDBJ databases">
        <title>The permanent draft genome of Caldithrix abyssi DSM 13497.</title>
        <authorList>
            <consortium name="US DOE Joint Genome Institute (JGI-PGF)"/>
            <person name="Lucas S."/>
            <person name="Han J."/>
            <person name="Lapidus A."/>
            <person name="Bruce D."/>
            <person name="Goodwin L."/>
            <person name="Pitluck S."/>
            <person name="Peters L."/>
            <person name="Kyrpides N."/>
            <person name="Mavromatis K."/>
            <person name="Ivanova N."/>
            <person name="Mikhailova N."/>
            <person name="Chertkov O."/>
            <person name="Detter J.C."/>
            <person name="Tapia R."/>
            <person name="Han C."/>
            <person name="Land M."/>
            <person name="Hauser L."/>
            <person name="Markowitz V."/>
            <person name="Cheng J.-F."/>
            <person name="Hugenholtz P."/>
            <person name="Woyke T."/>
            <person name="Wu D."/>
            <person name="Spring S."/>
            <person name="Brambilla E."/>
            <person name="Klenk H.-P."/>
            <person name="Eisen J.A."/>
        </authorList>
    </citation>
    <scope>NUCLEOTIDE SEQUENCE [LARGE SCALE GENOMIC DNA]</scope>
    <source>
        <strain evidence="2 3">DSM 13497</strain>
    </source>
</reference>
<accession>H1XPU2</accession>
<sequence>MEKLQFEHNGTVYEFADLTIAQMEILSQLITNARDLLQEVDIEKNAIKVAVTINDVIQKLREQKKLALFCAACVVKKGQVFDEKDLPEREKEFKTLPYKTAEEILSFFFNTGIFTKLITPSFLMSQADLEKAQTTM</sequence>
<dbReference type="InParanoid" id="H1XPU2"/>
<organism evidence="2 3">
    <name type="scientific">Caldithrix abyssi DSM 13497</name>
    <dbReference type="NCBI Taxonomy" id="880073"/>
    <lineage>
        <taxon>Bacteria</taxon>
        <taxon>Pseudomonadati</taxon>
        <taxon>Calditrichota</taxon>
        <taxon>Calditrichia</taxon>
        <taxon>Calditrichales</taxon>
        <taxon>Calditrichaceae</taxon>
        <taxon>Caldithrix</taxon>
    </lineage>
</organism>
<gene>
    <name evidence="1" type="ORF">Cabys_3658</name>
    <name evidence="2" type="ORF">Calab_1447</name>
</gene>
<dbReference type="KEGG" id="caby:Cabys_3658"/>
<reference evidence="1 4" key="2">
    <citation type="submission" date="2016-11" db="EMBL/GenBank/DDBJ databases">
        <title>Genomic analysis of Caldithrix abyssi and proposal of a novel bacterial phylum Caldithrichaeota.</title>
        <authorList>
            <person name="Kublanov I."/>
            <person name="Sigalova O."/>
            <person name="Gavrilov S."/>
            <person name="Lebedinsky A."/>
            <person name="Ivanova N."/>
            <person name="Daum C."/>
            <person name="Reddy T."/>
            <person name="Klenk H.P."/>
            <person name="Goker M."/>
            <person name="Reva O."/>
            <person name="Miroshnichenko M."/>
            <person name="Kyprides N."/>
            <person name="Woyke T."/>
            <person name="Gelfand M."/>
        </authorList>
    </citation>
    <scope>NUCLEOTIDE SEQUENCE [LARGE SCALE GENOMIC DNA]</scope>
    <source>
        <strain evidence="1 4">LF13</strain>
    </source>
</reference>
<dbReference type="EMBL" id="CP018099">
    <property type="protein sequence ID" value="APF20404.1"/>
    <property type="molecule type" value="Genomic_DNA"/>
</dbReference>
<dbReference type="AlphaFoldDB" id="H1XPU2"/>
<dbReference type="HOGENOM" id="CLU_1871555_0_0_0"/>
<evidence type="ECO:0000313" key="1">
    <source>
        <dbReference type="EMBL" id="APF20404.1"/>
    </source>
</evidence>
<evidence type="ECO:0000313" key="2">
    <source>
        <dbReference type="EMBL" id="EHO41068.1"/>
    </source>
</evidence>
<protein>
    <submittedName>
        <fullName evidence="2">Uncharacterized protein</fullName>
    </submittedName>
</protein>
<dbReference type="EMBL" id="CM001402">
    <property type="protein sequence ID" value="EHO41068.1"/>
    <property type="molecule type" value="Genomic_DNA"/>
</dbReference>
<proteinExistence type="predicted"/>
<dbReference type="PaxDb" id="880073-Calab_1447"/>
<dbReference type="Proteomes" id="UP000004671">
    <property type="component" value="Chromosome"/>
</dbReference>
<keyword evidence="3" id="KW-1185">Reference proteome</keyword>
<dbReference type="STRING" id="880073.Cabys_3658"/>
<evidence type="ECO:0000313" key="3">
    <source>
        <dbReference type="Proteomes" id="UP000004671"/>
    </source>
</evidence>
<dbReference type="RefSeq" id="WP_006928160.1">
    <property type="nucleotide sequence ID" value="NZ_CM001402.1"/>
</dbReference>
<dbReference type="Proteomes" id="UP000183868">
    <property type="component" value="Chromosome"/>
</dbReference>
<name>H1XPU2_CALAY</name>
<evidence type="ECO:0000313" key="4">
    <source>
        <dbReference type="Proteomes" id="UP000183868"/>
    </source>
</evidence>